<reference evidence="3" key="1">
    <citation type="journal article" date="2019" name="Int. J. Syst. Evol. Microbiol.">
        <title>The Global Catalogue of Microorganisms (GCM) 10K type strain sequencing project: providing services to taxonomists for standard genome sequencing and annotation.</title>
        <authorList>
            <consortium name="The Broad Institute Genomics Platform"/>
            <consortium name="The Broad Institute Genome Sequencing Center for Infectious Disease"/>
            <person name="Wu L."/>
            <person name="Ma J."/>
        </authorList>
    </citation>
    <scope>NUCLEOTIDE SEQUENCE [LARGE SCALE GENOMIC DNA]</scope>
    <source>
        <strain evidence="3">JCM 17808</strain>
    </source>
</reference>
<sequence length="379" mass="39537">MSPTETHDPQPSRFDTDRVVDPALVEPELLTVSGADHAARGRGRGEQAARGIALTVDAYSSLFSRLGITVDTQRSAAEQSLAALADWDPAQVDELTGVAAGAGLELWQVGLVNARTEILTLAQVDPRECSTLVHAAPGGTKAVQTWDWHAEFADVWHYQSVTGVDGELDHHGFAEYGMLGKIGMNSARVGVMLNILKNAEDSAGGVPVHSVLAAALQRGRTVAEAVDIIRSARTTSSSVITVTGPDAAVMVEIGPAGTQALSADGWFAHTNHFVGSELLDGALPLNAASMSEERLALIESQVADAPAPADTAEMLGHLCTGPGEAPVCRVPEPGKGFGERTATLVTVQFDPVAGRVVMSPGSPNDVGRAQAVEFSTTAR</sequence>
<comment type="caution">
    <text evidence="2">The sequence shown here is derived from an EMBL/GenBank/DDBJ whole genome shotgun (WGS) entry which is preliminary data.</text>
</comment>
<dbReference type="InterPro" id="IPR047794">
    <property type="entry name" value="C45_proenzyme-like"/>
</dbReference>
<name>A0ABP8J7Y4_9MICO</name>
<gene>
    <name evidence="2" type="ORF">GCM10023167_09760</name>
</gene>
<accession>A0ABP8J7Y4</accession>
<dbReference type="GO" id="GO:0016746">
    <property type="term" value="F:acyltransferase activity"/>
    <property type="evidence" value="ECO:0007669"/>
    <property type="project" value="UniProtKB-KW"/>
</dbReference>
<proteinExistence type="predicted"/>
<dbReference type="Gene3D" id="1.10.10.2120">
    <property type="match status" value="1"/>
</dbReference>
<dbReference type="Proteomes" id="UP001500642">
    <property type="component" value="Unassembled WGS sequence"/>
</dbReference>
<organism evidence="2 3">
    <name type="scientific">Brevibacterium pityocampae</name>
    <dbReference type="NCBI Taxonomy" id="506594"/>
    <lineage>
        <taxon>Bacteria</taxon>
        <taxon>Bacillati</taxon>
        <taxon>Actinomycetota</taxon>
        <taxon>Actinomycetes</taxon>
        <taxon>Micrococcales</taxon>
        <taxon>Brevibacteriaceae</taxon>
        <taxon>Brevibacterium</taxon>
    </lineage>
</organism>
<keyword evidence="2" id="KW-0808">Transferase</keyword>
<keyword evidence="2" id="KW-0012">Acyltransferase</keyword>
<dbReference type="Pfam" id="PF03417">
    <property type="entry name" value="AAT"/>
    <property type="match status" value="1"/>
</dbReference>
<evidence type="ECO:0000313" key="2">
    <source>
        <dbReference type="EMBL" id="GAA4386627.1"/>
    </source>
</evidence>
<dbReference type="PANTHER" id="PTHR34180">
    <property type="entry name" value="PEPTIDASE C45"/>
    <property type="match status" value="1"/>
</dbReference>
<dbReference type="EMBL" id="BAABGL010000004">
    <property type="protein sequence ID" value="GAA4386627.1"/>
    <property type="molecule type" value="Genomic_DNA"/>
</dbReference>
<dbReference type="NCBIfam" id="NF040521">
    <property type="entry name" value="C45_proenzyme"/>
    <property type="match status" value="1"/>
</dbReference>
<keyword evidence="3" id="KW-1185">Reference proteome</keyword>
<dbReference type="InterPro" id="IPR005079">
    <property type="entry name" value="Peptidase_C45_hydrolase"/>
</dbReference>
<dbReference type="PANTHER" id="PTHR34180:SF1">
    <property type="entry name" value="BETA-ALANYL-DOPAMINE_CARCININE HYDROLASE"/>
    <property type="match status" value="1"/>
</dbReference>
<dbReference type="Gene3D" id="3.60.60.10">
    <property type="entry name" value="Penicillin V Acylase, Chain A"/>
    <property type="match status" value="1"/>
</dbReference>
<evidence type="ECO:0000313" key="3">
    <source>
        <dbReference type="Proteomes" id="UP001500642"/>
    </source>
</evidence>
<dbReference type="RefSeq" id="WP_345030341.1">
    <property type="nucleotide sequence ID" value="NZ_BAABGL010000004.1"/>
</dbReference>
<feature type="domain" description="Peptidase C45 hydrolase" evidence="1">
    <location>
        <begin position="142"/>
        <end position="364"/>
    </location>
</feature>
<protein>
    <submittedName>
        <fullName evidence="2">C45 family autoproteolytic acyltransferase/hydolase</fullName>
    </submittedName>
</protein>
<dbReference type="InterPro" id="IPR047801">
    <property type="entry name" value="Peptidase_C45"/>
</dbReference>
<evidence type="ECO:0000259" key="1">
    <source>
        <dbReference type="Pfam" id="PF03417"/>
    </source>
</evidence>